<gene>
    <name evidence="1" type="ORF">CK503_12900</name>
</gene>
<proteinExistence type="predicted"/>
<name>A0A2A2G8H8_9BACT</name>
<dbReference type="RefSeq" id="WP_095607241.1">
    <property type="nucleotide sequence ID" value="NZ_NSKE01000009.1"/>
</dbReference>
<dbReference type="PROSITE" id="PS51257">
    <property type="entry name" value="PROKAR_LIPOPROTEIN"/>
    <property type="match status" value="1"/>
</dbReference>
<sequence>MKKIIPILTFLVILSGCELYEQDEYQEYYVVESYLVANDTLQQVRLSTTNPIDETYRFEDNTVSGATVEIQRLHSDSSVAEQYQYQEQRPGIYTPVDNITIQDEQLYRLQVTTQNGDEISSTTYVPGDFETVNELESSYVYQGEQQVELTTTPSSYITDRQTYFVFTINALDTSLNNLTPFYADQVDDDETDIEEYYVNSSGIVNEGNFDQNPDNGNITLRLPWLAVAFYGSNNIIVNTIDDNLYDFLRSHDTQSGGTTLSPGEIQNIRYNVNGGIGIFGSMASDTSSTFITRP</sequence>
<dbReference type="Pfam" id="PF14054">
    <property type="entry name" value="DUF4249"/>
    <property type="match status" value="1"/>
</dbReference>
<dbReference type="AlphaFoldDB" id="A0A2A2G8H8"/>
<reference evidence="1 2" key="1">
    <citation type="submission" date="2017-08" db="EMBL/GenBank/DDBJ databases">
        <title>Aliifodinibius alkalisoli sp. nov., isolated from saline alkaline soil.</title>
        <authorList>
            <person name="Liu D."/>
            <person name="Zhang G."/>
        </authorList>
    </citation>
    <scope>NUCLEOTIDE SEQUENCE [LARGE SCALE GENOMIC DNA]</scope>
    <source>
        <strain evidence="1 2">WN023</strain>
    </source>
</reference>
<evidence type="ECO:0008006" key="3">
    <source>
        <dbReference type="Google" id="ProtNLM"/>
    </source>
</evidence>
<protein>
    <recommendedName>
        <fullName evidence="3">DUF4249 domain-containing protein</fullName>
    </recommendedName>
</protein>
<dbReference type="Proteomes" id="UP000218831">
    <property type="component" value="Unassembled WGS sequence"/>
</dbReference>
<dbReference type="EMBL" id="NSKE01000009">
    <property type="protein sequence ID" value="PAU93314.1"/>
    <property type="molecule type" value="Genomic_DNA"/>
</dbReference>
<organism evidence="1 2">
    <name type="scientific">Fodinibius salipaludis</name>
    <dbReference type="NCBI Taxonomy" id="2032627"/>
    <lineage>
        <taxon>Bacteria</taxon>
        <taxon>Pseudomonadati</taxon>
        <taxon>Balneolota</taxon>
        <taxon>Balneolia</taxon>
        <taxon>Balneolales</taxon>
        <taxon>Balneolaceae</taxon>
        <taxon>Fodinibius</taxon>
    </lineage>
</organism>
<dbReference type="OrthoDB" id="1523417at2"/>
<evidence type="ECO:0000313" key="1">
    <source>
        <dbReference type="EMBL" id="PAU93314.1"/>
    </source>
</evidence>
<comment type="caution">
    <text evidence="1">The sequence shown here is derived from an EMBL/GenBank/DDBJ whole genome shotgun (WGS) entry which is preliminary data.</text>
</comment>
<accession>A0A2A2G8H8</accession>
<keyword evidence="2" id="KW-1185">Reference proteome</keyword>
<dbReference type="InterPro" id="IPR025345">
    <property type="entry name" value="DUF4249"/>
</dbReference>
<evidence type="ECO:0000313" key="2">
    <source>
        <dbReference type="Proteomes" id="UP000218831"/>
    </source>
</evidence>